<dbReference type="PANTHER" id="PTHR40070:SF1">
    <property type="entry name" value="UPF0478 PROTEIN YTXG"/>
    <property type="match status" value="1"/>
</dbReference>
<gene>
    <name evidence="1" type="ORF">GCM10010911_62100</name>
</gene>
<keyword evidence="2" id="KW-1185">Reference proteome</keyword>
<name>A0A916ZG15_9BACL</name>
<accession>A0A916ZG15</accession>
<dbReference type="RefSeq" id="WP_188998466.1">
    <property type="nucleotide sequence ID" value="NZ_BMHP01000007.1"/>
</dbReference>
<comment type="caution">
    <text evidence="1">The sequence shown here is derived from an EMBL/GenBank/DDBJ whole genome shotgun (WGS) entry which is preliminary data.</text>
</comment>
<dbReference type="InterPro" id="IPR009293">
    <property type="entry name" value="UPF0478"/>
</dbReference>
<evidence type="ECO:0000313" key="1">
    <source>
        <dbReference type="EMBL" id="GGD95013.1"/>
    </source>
</evidence>
<evidence type="ECO:0000313" key="2">
    <source>
        <dbReference type="Proteomes" id="UP000612456"/>
    </source>
</evidence>
<dbReference type="Pfam" id="PF06103">
    <property type="entry name" value="DUF948"/>
    <property type="match status" value="1"/>
</dbReference>
<protein>
    <recommendedName>
        <fullName evidence="3">DUF948 domain-containing protein</fullName>
    </recommendedName>
</protein>
<reference evidence="1" key="2">
    <citation type="submission" date="2020-09" db="EMBL/GenBank/DDBJ databases">
        <authorList>
            <person name="Sun Q."/>
            <person name="Zhou Y."/>
        </authorList>
    </citation>
    <scope>NUCLEOTIDE SEQUENCE</scope>
    <source>
        <strain evidence="1">CGMCC 1.15178</strain>
    </source>
</reference>
<sequence>MNKYSVAGAAIAFICLDVYLIKTLRKVMNTLDESSLTLREARSSIHVLSLEAKKLIHNANQVTVDVKHRIKTVDPLLESASDVGEVIHSVAESVKQAAGITGKGESQTDLLHHSSVPTMSHPLPAASVYIKSR</sequence>
<organism evidence="1 2">
    <name type="scientific">Paenibacillus nasutitermitis</name>
    <dbReference type="NCBI Taxonomy" id="1652958"/>
    <lineage>
        <taxon>Bacteria</taxon>
        <taxon>Bacillati</taxon>
        <taxon>Bacillota</taxon>
        <taxon>Bacilli</taxon>
        <taxon>Bacillales</taxon>
        <taxon>Paenibacillaceae</taxon>
        <taxon>Paenibacillus</taxon>
    </lineage>
</organism>
<reference evidence="1" key="1">
    <citation type="journal article" date="2014" name="Int. J. Syst. Evol. Microbiol.">
        <title>Complete genome sequence of Corynebacterium casei LMG S-19264T (=DSM 44701T), isolated from a smear-ripened cheese.</title>
        <authorList>
            <consortium name="US DOE Joint Genome Institute (JGI-PGF)"/>
            <person name="Walter F."/>
            <person name="Albersmeier A."/>
            <person name="Kalinowski J."/>
            <person name="Ruckert C."/>
        </authorList>
    </citation>
    <scope>NUCLEOTIDE SEQUENCE</scope>
    <source>
        <strain evidence="1">CGMCC 1.15178</strain>
    </source>
</reference>
<dbReference type="PANTHER" id="PTHR40070">
    <property type="entry name" value="UPF0478 PROTEIN YTXG"/>
    <property type="match status" value="1"/>
</dbReference>
<dbReference type="EMBL" id="BMHP01000007">
    <property type="protein sequence ID" value="GGD95013.1"/>
    <property type="molecule type" value="Genomic_DNA"/>
</dbReference>
<dbReference type="Proteomes" id="UP000612456">
    <property type="component" value="Unassembled WGS sequence"/>
</dbReference>
<dbReference type="AlphaFoldDB" id="A0A916ZG15"/>
<evidence type="ECO:0008006" key="3">
    <source>
        <dbReference type="Google" id="ProtNLM"/>
    </source>
</evidence>
<proteinExistence type="predicted"/>